<dbReference type="InterPro" id="IPR006490">
    <property type="entry name" value="Maj_tail_phi13"/>
</dbReference>
<name>A0A0V8JRW8_9BACI</name>
<sequence length="194" mass="21073">MTEVQASVGLKDLVYAVLVSDDKTGVAYDVVKPAAPAISANINRGSSATPIYADDRVVAVTTSTGVTTIEIGITHLPKQVQAEWLGHEIINGILVRKKTDKAPYLALGFRSETSDGSYKYVWLYKGKFQAPSMEHGTKGESPEPKTPTISGTFIERNYDEASDIDVHDTDTDIPEGVIAKWFTEVIDPTELTTP</sequence>
<dbReference type="EMBL" id="LNQP01000001">
    <property type="protein sequence ID" value="KSU89811.1"/>
    <property type="molecule type" value="Genomic_DNA"/>
</dbReference>
<protein>
    <recommendedName>
        <fullName evidence="3">Major tail protein</fullName>
    </recommendedName>
</protein>
<evidence type="ECO:0000313" key="1">
    <source>
        <dbReference type="EMBL" id="KSU89811.1"/>
    </source>
</evidence>
<evidence type="ECO:0000313" key="2">
    <source>
        <dbReference type="Proteomes" id="UP000053681"/>
    </source>
</evidence>
<reference evidence="1 2" key="1">
    <citation type="submission" date="2015-11" db="EMBL/GenBank/DDBJ databases">
        <title>Bacillus caseinolyticus sp nov.</title>
        <authorList>
            <person name="Dastager S.G."/>
            <person name="Mawlankar R."/>
        </authorList>
    </citation>
    <scope>NUCLEOTIDE SEQUENCE [LARGE SCALE GENOMIC DNA]</scope>
    <source>
        <strain evidence="1 2">SGD-V-76</strain>
    </source>
</reference>
<dbReference type="NCBIfam" id="TIGR01603">
    <property type="entry name" value="maj_tail_phi13"/>
    <property type="match status" value="1"/>
</dbReference>
<accession>A0A0V8JRW8</accession>
<proteinExistence type="predicted"/>
<dbReference type="InterPro" id="IPR006724">
    <property type="entry name" value="Phage_TTP"/>
</dbReference>
<keyword evidence="2" id="KW-1185">Reference proteome</keyword>
<gene>
    <name evidence="1" type="ORF">AS180_00125</name>
</gene>
<dbReference type="Pfam" id="PF04630">
    <property type="entry name" value="Phage_TTP_1"/>
    <property type="match status" value="1"/>
</dbReference>
<dbReference type="RefSeq" id="WP_062686160.1">
    <property type="nucleotide sequence ID" value="NZ_KQ758627.1"/>
</dbReference>
<comment type="caution">
    <text evidence="1">The sequence shown here is derived from an EMBL/GenBank/DDBJ whole genome shotgun (WGS) entry which is preliminary data.</text>
</comment>
<organism evidence="1 2">
    <name type="scientific">Priestia veravalensis</name>
    <dbReference type="NCBI Taxonomy" id="1414648"/>
    <lineage>
        <taxon>Bacteria</taxon>
        <taxon>Bacillati</taxon>
        <taxon>Bacillota</taxon>
        <taxon>Bacilli</taxon>
        <taxon>Bacillales</taxon>
        <taxon>Bacillaceae</taxon>
        <taxon>Priestia</taxon>
    </lineage>
</organism>
<dbReference type="Proteomes" id="UP000053681">
    <property type="component" value="Unassembled WGS sequence"/>
</dbReference>
<evidence type="ECO:0008006" key="3">
    <source>
        <dbReference type="Google" id="ProtNLM"/>
    </source>
</evidence>
<dbReference type="AlphaFoldDB" id="A0A0V8JRW8"/>